<protein>
    <recommendedName>
        <fullName evidence="4">DB module</fullName>
    </recommendedName>
</protein>
<organism evidence="2 3">
    <name type="scientific">Onchocerca flexuosa</name>
    <dbReference type="NCBI Taxonomy" id="387005"/>
    <lineage>
        <taxon>Eukaryota</taxon>
        <taxon>Metazoa</taxon>
        <taxon>Ecdysozoa</taxon>
        <taxon>Nematoda</taxon>
        <taxon>Chromadorea</taxon>
        <taxon>Rhabditida</taxon>
        <taxon>Spirurina</taxon>
        <taxon>Spiruromorpha</taxon>
        <taxon>Filarioidea</taxon>
        <taxon>Onchocercidae</taxon>
        <taxon>Onchocerca</taxon>
    </lineage>
</organism>
<dbReference type="EMBL" id="KZ270398">
    <property type="protein sequence ID" value="OZC05818.1"/>
    <property type="molecule type" value="Genomic_DNA"/>
</dbReference>
<sequence length="167" mass="19329">MMITTIQPLSIRTFPLSLLLLLTFAITTSHQYYDPTMRDYVETCDEMAQLAGDNFCRVFDICCRDRAQNKLNGDRCQLTDPTNGCQLTPEKAQREMRNRNSNVSHIRSIDKDISAKFAVTSHTCHITTSDQYYDPTMSRDYVETCDEMAQLAGYNFRRVKERSRKDS</sequence>
<dbReference type="AlphaFoldDB" id="A0A238BMS7"/>
<reference evidence="2 3" key="1">
    <citation type="submission" date="2015-12" db="EMBL/GenBank/DDBJ databases">
        <title>Draft genome of the nematode, Onchocerca flexuosa.</title>
        <authorList>
            <person name="Mitreva M."/>
        </authorList>
    </citation>
    <scope>NUCLEOTIDE SEQUENCE [LARGE SCALE GENOMIC DNA]</scope>
    <source>
        <strain evidence="2">Red Deer</strain>
    </source>
</reference>
<evidence type="ECO:0008006" key="4">
    <source>
        <dbReference type="Google" id="ProtNLM"/>
    </source>
</evidence>
<proteinExistence type="predicted"/>
<feature type="signal peptide" evidence="1">
    <location>
        <begin position="1"/>
        <end position="29"/>
    </location>
</feature>
<accession>A0A238BMS7</accession>
<keyword evidence="3" id="KW-1185">Reference proteome</keyword>
<feature type="chain" id="PRO_5012466709" description="DB module" evidence="1">
    <location>
        <begin position="30"/>
        <end position="167"/>
    </location>
</feature>
<keyword evidence="1" id="KW-0732">Signal</keyword>
<gene>
    <name evidence="2" type="ORF">X798_07208</name>
</gene>
<dbReference type="Proteomes" id="UP000242913">
    <property type="component" value="Unassembled WGS sequence"/>
</dbReference>
<evidence type="ECO:0000313" key="3">
    <source>
        <dbReference type="Proteomes" id="UP000242913"/>
    </source>
</evidence>
<evidence type="ECO:0000256" key="1">
    <source>
        <dbReference type="SAM" id="SignalP"/>
    </source>
</evidence>
<evidence type="ECO:0000313" key="2">
    <source>
        <dbReference type="EMBL" id="OZC05818.1"/>
    </source>
</evidence>
<dbReference type="OrthoDB" id="5839453at2759"/>
<name>A0A238BMS7_9BILA</name>